<evidence type="ECO:0000256" key="1">
    <source>
        <dbReference type="ARBA" id="ARBA00007532"/>
    </source>
</evidence>
<evidence type="ECO:0000259" key="11">
    <source>
        <dbReference type="Pfam" id="PF02852"/>
    </source>
</evidence>
<dbReference type="Gene3D" id="3.30.390.30">
    <property type="match status" value="1"/>
</dbReference>
<dbReference type="PANTHER" id="PTHR43014:SF2">
    <property type="entry name" value="MERCURIC REDUCTASE"/>
    <property type="match status" value="1"/>
</dbReference>
<proteinExistence type="inferred from homology"/>
<name>A0AAU8DN56_9ACTN</name>
<feature type="binding site" evidence="8">
    <location>
        <begin position="180"/>
        <end position="187"/>
    </location>
    <ligand>
        <name>NAD(+)</name>
        <dbReference type="ChEBI" id="CHEBI:57540"/>
    </ligand>
</feature>
<keyword evidence="2 10" id="KW-0285">Flavoprotein</keyword>
<protein>
    <submittedName>
        <fullName evidence="13">FAD-dependent oxidoreductase</fullName>
    </submittedName>
</protein>
<dbReference type="InterPro" id="IPR012999">
    <property type="entry name" value="Pyr_OxRdtase_I_AS"/>
</dbReference>
<keyword evidence="5 10" id="KW-0560">Oxidoreductase</keyword>
<evidence type="ECO:0000256" key="9">
    <source>
        <dbReference type="PIRSR" id="PIRSR000350-4"/>
    </source>
</evidence>
<dbReference type="SUPFAM" id="SSF51905">
    <property type="entry name" value="FAD/NAD(P)-binding domain"/>
    <property type="match status" value="1"/>
</dbReference>
<dbReference type="GO" id="GO:0016668">
    <property type="term" value="F:oxidoreductase activity, acting on a sulfur group of donors, NAD(P) as acceptor"/>
    <property type="evidence" value="ECO:0007669"/>
    <property type="project" value="InterPro"/>
</dbReference>
<evidence type="ECO:0000256" key="8">
    <source>
        <dbReference type="PIRSR" id="PIRSR000350-3"/>
    </source>
</evidence>
<sequence>MVASADRIWDLAVIGGGTAGLLAAKTAAGLGARVVLIESARTGGDCLWTGCVPSKALQSAAASVAEARAAVRFGVDVGSIRVDFPRVMAHVRSAIETIAPDDSAEALEAVGVTVLPGRARFTGPGRLTVGGAGVRFRQALVATGSEPAVPAVPGLAEVSPLTTDTVWDLEELPERLVVIGAGSSGCELGQAFARLGSRVTLLETADRVLPAEDPDASAVIRDVLRADGVQVITSARIERVRPGVVAHTGGGVEFDRLLVLAGRRPRTVGLGLEAIGVEVDGAGWIRVDGHLRTTAPRVWAAGDVTGTPLFTHTAGVHGTIAAVNALLGPLRSVRTDGEPRVTFTRPEVAAVGVPTAGASTVQVRHDELDRAVAEAEVIGFSRLAIGRRGRIIGATVVGPRAGETIGELAVAVSQRLTTGDLAGVTHPYPTFSDGAWNAAVADYRSRLGVPPARRLTGLLLRLRRRWVSRQ</sequence>
<dbReference type="PIRSF" id="PIRSF000350">
    <property type="entry name" value="Mercury_reductase_MerA"/>
    <property type="match status" value="1"/>
</dbReference>
<feature type="binding site" evidence="8">
    <location>
        <position position="55"/>
    </location>
    <ligand>
        <name>FAD</name>
        <dbReference type="ChEBI" id="CHEBI:57692"/>
    </ligand>
</feature>
<gene>
    <name evidence="13" type="ORF">ABLG96_21410</name>
</gene>
<dbReference type="GO" id="GO:0003955">
    <property type="term" value="F:NAD(P)H dehydrogenase (quinone) activity"/>
    <property type="evidence" value="ECO:0007669"/>
    <property type="project" value="TreeGrafter"/>
</dbReference>
<evidence type="ECO:0000256" key="7">
    <source>
        <dbReference type="ARBA" id="ARBA00023284"/>
    </source>
</evidence>
<dbReference type="PROSITE" id="PS00076">
    <property type="entry name" value="PYRIDINE_REDOX_1"/>
    <property type="match status" value="1"/>
</dbReference>
<comment type="cofactor">
    <cofactor evidence="8">
        <name>FAD</name>
        <dbReference type="ChEBI" id="CHEBI:57692"/>
    </cofactor>
    <text evidence="8">Binds 1 FAD per subunit.</text>
</comment>
<evidence type="ECO:0000256" key="3">
    <source>
        <dbReference type="ARBA" id="ARBA00022827"/>
    </source>
</evidence>
<dbReference type="PRINTS" id="PR00368">
    <property type="entry name" value="FADPNR"/>
</dbReference>
<evidence type="ECO:0000313" key="13">
    <source>
        <dbReference type="EMBL" id="XCG63708.1"/>
    </source>
</evidence>
<dbReference type="PROSITE" id="PS00837">
    <property type="entry name" value="ALADH_PNT_2"/>
    <property type="match status" value="1"/>
</dbReference>
<dbReference type="InterPro" id="IPR036188">
    <property type="entry name" value="FAD/NAD-bd_sf"/>
</dbReference>
<dbReference type="InterPro" id="IPR008143">
    <property type="entry name" value="Ala_DH/PNT_CS2"/>
</dbReference>
<evidence type="ECO:0000256" key="6">
    <source>
        <dbReference type="ARBA" id="ARBA00023157"/>
    </source>
</evidence>
<feature type="domain" description="Pyridine nucleotide-disulphide oxidoreductase dimerisation" evidence="11">
    <location>
        <begin position="339"/>
        <end position="437"/>
    </location>
</feature>
<keyword evidence="7 10" id="KW-0676">Redox-active center</keyword>
<comment type="similarity">
    <text evidence="1 10">Belongs to the class-I pyridine nucleotide-disulfide oxidoreductase family.</text>
</comment>
<dbReference type="SUPFAM" id="SSF55424">
    <property type="entry name" value="FAD/NAD-linked reductases, dimerisation (C-terminal) domain"/>
    <property type="match status" value="1"/>
</dbReference>
<dbReference type="PRINTS" id="PR00411">
    <property type="entry name" value="PNDRDTASEI"/>
</dbReference>
<dbReference type="InterPro" id="IPR016156">
    <property type="entry name" value="FAD/NAD-linked_Rdtase_dimer_sf"/>
</dbReference>
<evidence type="ECO:0000259" key="12">
    <source>
        <dbReference type="Pfam" id="PF07992"/>
    </source>
</evidence>
<feature type="binding site" evidence="8">
    <location>
        <begin position="143"/>
        <end position="145"/>
    </location>
    <ligand>
        <name>FAD</name>
        <dbReference type="ChEBI" id="CHEBI:57692"/>
    </ligand>
</feature>
<keyword evidence="8" id="KW-0547">Nucleotide-binding</keyword>
<dbReference type="InterPro" id="IPR023753">
    <property type="entry name" value="FAD/NAD-binding_dom"/>
</dbReference>
<feature type="binding site" evidence="8">
    <location>
        <position position="262"/>
    </location>
    <ligand>
        <name>NAD(+)</name>
        <dbReference type="ChEBI" id="CHEBI:57540"/>
    </ligand>
</feature>
<dbReference type="InterPro" id="IPR004099">
    <property type="entry name" value="Pyr_nucl-diS_OxRdtase_dimer"/>
</dbReference>
<accession>A0AAU8DN56</accession>
<dbReference type="RefSeq" id="WP_353649323.1">
    <property type="nucleotide sequence ID" value="NZ_CP159218.1"/>
</dbReference>
<dbReference type="InterPro" id="IPR001100">
    <property type="entry name" value="Pyr_nuc-diS_OxRdtase"/>
</dbReference>
<dbReference type="GO" id="GO:0050660">
    <property type="term" value="F:flavin adenine dinucleotide binding"/>
    <property type="evidence" value="ECO:0007669"/>
    <property type="project" value="TreeGrafter"/>
</dbReference>
<keyword evidence="4" id="KW-0521">NADP</keyword>
<dbReference type="PANTHER" id="PTHR43014">
    <property type="entry name" value="MERCURIC REDUCTASE"/>
    <property type="match status" value="1"/>
</dbReference>
<dbReference type="Pfam" id="PF02852">
    <property type="entry name" value="Pyr_redox_dim"/>
    <property type="match status" value="1"/>
</dbReference>
<evidence type="ECO:0000256" key="4">
    <source>
        <dbReference type="ARBA" id="ARBA00022857"/>
    </source>
</evidence>
<evidence type="ECO:0000256" key="5">
    <source>
        <dbReference type="ARBA" id="ARBA00023002"/>
    </source>
</evidence>
<keyword evidence="3 8" id="KW-0274">FAD</keyword>
<dbReference type="EMBL" id="CP159218">
    <property type="protein sequence ID" value="XCG63708.1"/>
    <property type="molecule type" value="Genomic_DNA"/>
</dbReference>
<keyword evidence="6" id="KW-1015">Disulfide bond</keyword>
<evidence type="ECO:0000256" key="10">
    <source>
        <dbReference type="RuleBase" id="RU003691"/>
    </source>
</evidence>
<feature type="binding site" evidence="8">
    <location>
        <position position="303"/>
    </location>
    <ligand>
        <name>FAD</name>
        <dbReference type="ChEBI" id="CHEBI:57692"/>
    </ligand>
</feature>
<dbReference type="Pfam" id="PF07992">
    <property type="entry name" value="Pyr_redox_2"/>
    <property type="match status" value="1"/>
</dbReference>
<feature type="binding site" evidence="8">
    <location>
        <position position="203"/>
    </location>
    <ligand>
        <name>NAD(+)</name>
        <dbReference type="ChEBI" id="CHEBI:57540"/>
    </ligand>
</feature>
<keyword evidence="8" id="KW-0520">NAD</keyword>
<feature type="disulfide bond" description="Redox-active" evidence="9">
    <location>
        <begin position="46"/>
        <end position="51"/>
    </location>
</feature>
<reference evidence="13" key="1">
    <citation type="submission" date="2024-05" db="EMBL/GenBank/DDBJ databases">
        <authorList>
            <person name="Cai S.Y."/>
            <person name="Jin L.M."/>
            <person name="Li H.R."/>
        </authorList>
    </citation>
    <scope>NUCLEOTIDE SEQUENCE</scope>
    <source>
        <strain evidence="13">A5-74</strain>
    </source>
</reference>
<dbReference type="AlphaFoldDB" id="A0AAU8DN56"/>
<dbReference type="Gene3D" id="3.50.50.60">
    <property type="entry name" value="FAD/NAD(P)-binding domain"/>
    <property type="match status" value="2"/>
</dbReference>
<evidence type="ECO:0000256" key="2">
    <source>
        <dbReference type="ARBA" id="ARBA00022630"/>
    </source>
</evidence>
<organism evidence="13">
    <name type="scientific">Nakamurella sp. A5-74</name>
    <dbReference type="NCBI Taxonomy" id="3158264"/>
    <lineage>
        <taxon>Bacteria</taxon>
        <taxon>Bacillati</taxon>
        <taxon>Actinomycetota</taxon>
        <taxon>Actinomycetes</taxon>
        <taxon>Nakamurellales</taxon>
        <taxon>Nakamurellaceae</taxon>
        <taxon>Nakamurella</taxon>
    </lineage>
</organism>
<feature type="domain" description="FAD/NAD(P)-binding" evidence="12">
    <location>
        <begin position="10"/>
        <end position="317"/>
    </location>
</feature>